<dbReference type="AlphaFoldDB" id="A0A0E9TCX9"/>
<proteinExistence type="predicted"/>
<keyword evidence="1" id="KW-1133">Transmembrane helix</keyword>
<reference evidence="2" key="2">
    <citation type="journal article" date="2015" name="Fish Shellfish Immunol.">
        <title>Early steps in the European eel (Anguilla anguilla)-Vibrio vulnificus interaction in the gills: Role of the RtxA13 toxin.</title>
        <authorList>
            <person name="Callol A."/>
            <person name="Pajuelo D."/>
            <person name="Ebbesson L."/>
            <person name="Teles M."/>
            <person name="MacKenzie S."/>
            <person name="Amaro C."/>
        </authorList>
    </citation>
    <scope>NUCLEOTIDE SEQUENCE</scope>
</reference>
<reference evidence="2" key="1">
    <citation type="submission" date="2014-11" db="EMBL/GenBank/DDBJ databases">
        <authorList>
            <person name="Amaro Gonzalez C."/>
        </authorList>
    </citation>
    <scope>NUCLEOTIDE SEQUENCE</scope>
</reference>
<protein>
    <submittedName>
        <fullName evidence="2">Uncharacterized protein</fullName>
    </submittedName>
</protein>
<organism evidence="2">
    <name type="scientific">Anguilla anguilla</name>
    <name type="common">European freshwater eel</name>
    <name type="synonym">Muraena anguilla</name>
    <dbReference type="NCBI Taxonomy" id="7936"/>
    <lineage>
        <taxon>Eukaryota</taxon>
        <taxon>Metazoa</taxon>
        <taxon>Chordata</taxon>
        <taxon>Craniata</taxon>
        <taxon>Vertebrata</taxon>
        <taxon>Euteleostomi</taxon>
        <taxon>Actinopterygii</taxon>
        <taxon>Neopterygii</taxon>
        <taxon>Teleostei</taxon>
        <taxon>Anguilliformes</taxon>
        <taxon>Anguillidae</taxon>
        <taxon>Anguilla</taxon>
    </lineage>
</organism>
<accession>A0A0E9TCX9</accession>
<evidence type="ECO:0000256" key="1">
    <source>
        <dbReference type="SAM" id="Phobius"/>
    </source>
</evidence>
<name>A0A0E9TCX9_ANGAN</name>
<feature type="transmembrane region" description="Helical" evidence="1">
    <location>
        <begin position="6"/>
        <end position="26"/>
    </location>
</feature>
<keyword evidence="1" id="KW-0472">Membrane</keyword>
<dbReference type="EMBL" id="GBXM01057984">
    <property type="protein sequence ID" value="JAH50593.1"/>
    <property type="molecule type" value="Transcribed_RNA"/>
</dbReference>
<evidence type="ECO:0000313" key="2">
    <source>
        <dbReference type="EMBL" id="JAH50593.1"/>
    </source>
</evidence>
<keyword evidence="1" id="KW-0812">Transmembrane</keyword>
<sequence length="34" mass="4119">MKDDTVYLFLFLLVFYFFVSKPEFYINSSVITQC</sequence>